<comment type="caution">
    <text evidence="1">The sequence shown here is derived from an EMBL/GenBank/DDBJ whole genome shotgun (WGS) entry which is preliminary data.</text>
</comment>
<accession>A0A8T4KXF1</accession>
<organism evidence="1 2">
    <name type="scientific">Candidatus Iainarchaeum sp</name>
    <dbReference type="NCBI Taxonomy" id="3101447"/>
    <lineage>
        <taxon>Archaea</taxon>
        <taxon>Candidatus Iainarchaeota</taxon>
        <taxon>Candidatus Iainarchaeia</taxon>
        <taxon>Candidatus Iainarchaeales</taxon>
        <taxon>Candidatus Iainarchaeaceae</taxon>
        <taxon>Candidatus Iainarchaeum</taxon>
    </lineage>
</organism>
<gene>
    <name evidence="1" type="ORF">J4224_00175</name>
</gene>
<reference evidence="1" key="1">
    <citation type="submission" date="2021-03" db="EMBL/GenBank/DDBJ databases">
        <authorList>
            <person name="Jaffe A."/>
        </authorList>
    </citation>
    <scope>NUCLEOTIDE SEQUENCE</scope>
    <source>
        <strain evidence="1">RIFCSPHIGHO2_01_FULL_GW2011_AR10_43_9</strain>
    </source>
</reference>
<name>A0A8T4KXF1_9ARCH</name>
<evidence type="ECO:0000313" key="2">
    <source>
        <dbReference type="Proteomes" id="UP000683213"/>
    </source>
</evidence>
<dbReference type="EMBL" id="JAGVWF010000002">
    <property type="protein sequence ID" value="MBS3058827.1"/>
    <property type="molecule type" value="Genomic_DNA"/>
</dbReference>
<dbReference type="Gene3D" id="3.30.1330.80">
    <property type="entry name" value="Hypothetical protein, similar to alpha- acetolactate decarboxylase, domain 2"/>
    <property type="match status" value="1"/>
</dbReference>
<reference evidence="1" key="2">
    <citation type="submission" date="2021-05" db="EMBL/GenBank/DDBJ databases">
        <title>Protein family content uncovers lineage relationships and bacterial pathway maintenance mechanisms in DPANN archaea.</title>
        <authorList>
            <person name="Castelle C.J."/>
            <person name="Meheust R."/>
            <person name="Jaffe A.L."/>
            <person name="Seitz K."/>
            <person name="Gong X."/>
            <person name="Baker B.J."/>
            <person name="Banfield J.F."/>
        </authorList>
    </citation>
    <scope>NUCLEOTIDE SEQUENCE</scope>
    <source>
        <strain evidence="1">RIFCSPHIGHO2_01_FULL_GW2011_AR10_43_9</strain>
    </source>
</reference>
<proteinExistence type="predicted"/>
<evidence type="ECO:0000313" key="1">
    <source>
        <dbReference type="EMBL" id="MBS3058827.1"/>
    </source>
</evidence>
<dbReference type="Proteomes" id="UP000683213">
    <property type="component" value="Unassembled WGS sequence"/>
</dbReference>
<dbReference type="AlphaFoldDB" id="A0A8T4KXF1"/>
<sequence length="138" mass="15612">MCGAFYYWCLMPYLDAALFNKKAKKHILKLILDDNDSILESIRRGMLENKLKECKVEDASGKVKHAVISFMEGSNFKKMDLRDAAILRASGNFKLNFDELWGIMHISTASKKPITGTFVRGTAAEGFELKLSFIKDVI</sequence>
<protein>
    <submittedName>
        <fullName evidence="1">Uncharacterized protein</fullName>
    </submittedName>
</protein>